<evidence type="ECO:0000313" key="7">
    <source>
        <dbReference type="EMBL" id="KAA5415771.1"/>
    </source>
</evidence>
<dbReference type="GO" id="GO:0005524">
    <property type="term" value="F:ATP binding"/>
    <property type="evidence" value="ECO:0007669"/>
    <property type="project" value="UniProtKB-UniRule"/>
</dbReference>
<comment type="caution">
    <text evidence="7">The sequence shown here is derived from an EMBL/GenBank/DDBJ whole genome shotgun (WGS) entry which is preliminary data.</text>
</comment>
<reference evidence="7 8" key="1">
    <citation type="journal article" date="2019" name="Nat. Med.">
        <title>A library of human gut bacterial isolates paired with longitudinal multiomics data enables mechanistic microbiome research.</title>
        <authorList>
            <person name="Poyet M."/>
            <person name="Groussin M."/>
            <person name="Gibbons S.M."/>
            <person name="Avila-Pacheco J."/>
            <person name="Jiang X."/>
            <person name="Kearney S.M."/>
            <person name="Perrotta A.R."/>
            <person name="Berdy B."/>
            <person name="Zhao S."/>
            <person name="Lieberman T.D."/>
            <person name="Swanson P.K."/>
            <person name="Smith M."/>
            <person name="Roesemann S."/>
            <person name="Alexander J.E."/>
            <person name="Rich S.A."/>
            <person name="Livny J."/>
            <person name="Vlamakis H."/>
            <person name="Clish C."/>
            <person name="Bullock K."/>
            <person name="Deik A."/>
            <person name="Scott J."/>
            <person name="Pierce K.A."/>
            <person name="Xavier R.J."/>
            <person name="Alm E.J."/>
        </authorList>
    </citation>
    <scope>NUCLEOTIDE SEQUENCE [LARGE SCALE GENOMIC DNA]</scope>
    <source>
        <strain evidence="7 8">BIOML-A8</strain>
    </source>
</reference>
<sequence length="536" mass="62839">MASVVIDDIKKHIDNGNNFLLSGGAGSGKTYTLMQVLDLIHEKNPVANIACITYTNVAVDEIKSRSPYENLRVSTIHDFLWDVIKSYQPNIKKSLAYLITLYSTDNKAGIKYDGEQTLDIAYFSDKTIEYRDYRKLEEGIVWHDDILKIAHHMFDTYPLLCNIIKDKFQYILVDEYQDTDKQVIEIFLDFFQRNKERQNVLAFFGDSMQSIYDTKGVGNITHYVTADIVKEVKKEDNYRCSEKVIELINKVRNDGIVQKAAKDNKIGNITFLYSNRDNVNIKNIKQENTIFKDWDFSNTEETKELYLTHRLIAKEFEFEEILSKYPYADDLLGDETRRNRFSNHLFKIQEIIYLYDNKRYNELINKTNFKIRKLSDKTVLKNKIEELRTGTKNTIEELIDLADKHGLIVRDDKLNDFIKENEDFYNAVKGLDKKQIEKVYHYVEGHSPYSTQHGVKGAEFENVFVILDNGRWNQYNFQYLFESTAGKESVIERTRKIFYVCCSRSKNNLVVFYHKPTSATIAKAKDWFGEENIFQT</sequence>
<dbReference type="PROSITE" id="PS51198">
    <property type="entry name" value="UVRD_HELICASE_ATP_BIND"/>
    <property type="match status" value="1"/>
</dbReference>
<evidence type="ECO:0000256" key="1">
    <source>
        <dbReference type="ARBA" id="ARBA00022741"/>
    </source>
</evidence>
<dbReference type="GO" id="GO:0003677">
    <property type="term" value="F:DNA binding"/>
    <property type="evidence" value="ECO:0007669"/>
    <property type="project" value="InterPro"/>
</dbReference>
<dbReference type="RefSeq" id="WP_149947777.1">
    <property type="nucleotide sequence ID" value="NZ_JBBNMF010000020.1"/>
</dbReference>
<dbReference type="InterPro" id="IPR000212">
    <property type="entry name" value="DNA_helicase_UvrD/REP"/>
</dbReference>
<keyword evidence="3 5" id="KW-0347">Helicase</keyword>
<dbReference type="GO" id="GO:0005829">
    <property type="term" value="C:cytosol"/>
    <property type="evidence" value="ECO:0007669"/>
    <property type="project" value="TreeGrafter"/>
</dbReference>
<keyword evidence="1 5" id="KW-0547">Nucleotide-binding</keyword>
<accession>A0A6L3JW55</accession>
<dbReference type="Proteomes" id="UP000482653">
    <property type="component" value="Unassembled WGS sequence"/>
</dbReference>
<dbReference type="SUPFAM" id="SSF52540">
    <property type="entry name" value="P-loop containing nucleoside triphosphate hydrolases"/>
    <property type="match status" value="1"/>
</dbReference>
<dbReference type="Gene3D" id="3.40.50.300">
    <property type="entry name" value="P-loop containing nucleotide triphosphate hydrolases"/>
    <property type="match status" value="2"/>
</dbReference>
<evidence type="ECO:0000256" key="3">
    <source>
        <dbReference type="ARBA" id="ARBA00022806"/>
    </source>
</evidence>
<protein>
    <submittedName>
        <fullName evidence="7">ATP-dependent helicase</fullName>
    </submittedName>
</protein>
<dbReference type="PANTHER" id="PTHR11070">
    <property type="entry name" value="UVRD / RECB / PCRA DNA HELICASE FAMILY MEMBER"/>
    <property type="match status" value="1"/>
</dbReference>
<proteinExistence type="predicted"/>
<evidence type="ECO:0000259" key="6">
    <source>
        <dbReference type="PROSITE" id="PS51198"/>
    </source>
</evidence>
<dbReference type="EMBL" id="VVYX01000028">
    <property type="protein sequence ID" value="KAA5415771.1"/>
    <property type="molecule type" value="Genomic_DNA"/>
</dbReference>
<dbReference type="InterPro" id="IPR014016">
    <property type="entry name" value="UvrD-like_ATP-bd"/>
</dbReference>
<evidence type="ECO:0000256" key="5">
    <source>
        <dbReference type="PROSITE-ProRule" id="PRU00560"/>
    </source>
</evidence>
<dbReference type="GO" id="GO:0043138">
    <property type="term" value="F:3'-5' DNA helicase activity"/>
    <property type="evidence" value="ECO:0007669"/>
    <property type="project" value="UniProtKB-EC"/>
</dbReference>
<dbReference type="GO" id="GO:0016787">
    <property type="term" value="F:hydrolase activity"/>
    <property type="evidence" value="ECO:0007669"/>
    <property type="project" value="UniProtKB-UniRule"/>
</dbReference>
<dbReference type="GO" id="GO:0000725">
    <property type="term" value="P:recombinational repair"/>
    <property type="evidence" value="ECO:0007669"/>
    <property type="project" value="TreeGrafter"/>
</dbReference>
<name>A0A6L3JW55_9BACE</name>
<keyword evidence="2 5" id="KW-0378">Hydrolase</keyword>
<organism evidence="7 8">
    <name type="scientific">Bacteroides cellulosilyticus</name>
    <dbReference type="NCBI Taxonomy" id="246787"/>
    <lineage>
        <taxon>Bacteria</taxon>
        <taxon>Pseudomonadati</taxon>
        <taxon>Bacteroidota</taxon>
        <taxon>Bacteroidia</taxon>
        <taxon>Bacteroidales</taxon>
        <taxon>Bacteroidaceae</taxon>
        <taxon>Bacteroides</taxon>
    </lineage>
</organism>
<evidence type="ECO:0000256" key="4">
    <source>
        <dbReference type="ARBA" id="ARBA00022840"/>
    </source>
</evidence>
<dbReference type="AlphaFoldDB" id="A0A6L3JW55"/>
<evidence type="ECO:0000256" key="2">
    <source>
        <dbReference type="ARBA" id="ARBA00022801"/>
    </source>
</evidence>
<evidence type="ECO:0000313" key="8">
    <source>
        <dbReference type="Proteomes" id="UP000482653"/>
    </source>
</evidence>
<keyword evidence="4 5" id="KW-0067">ATP-binding</keyword>
<feature type="domain" description="UvrD-like helicase ATP-binding" evidence="6">
    <location>
        <begin position="2"/>
        <end position="241"/>
    </location>
</feature>
<gene>
    <name evidence="7" type="ORF">F2Y87_20455</name>
</gene>
<dbReference type="Pfam" id="PF13245">
    <property type="entry name" value="AAA_19"/>
    <property type="match status" value="1"/>
</dbReference>
<feature type="binding site" evidence="5">
    <location>
        <begin position="23"/>
        <end position="30"/>
    </location>
    <ligand>
        <name>ATP</name>
        <dbReference type="ChEBI" id="CHEBI:30616"/>
    </ligand>
</feature>
<dbReference type="PANTHER" id="PTHR11070:SF3">
    <property type="entry name" value="DNA 3'-5' HELICASE"/>
    <property type="match status" value="1"/>
</dbReference>
<dbReference type="InterPro" id="IPR027417">
    <property type="entry name" value="P-loop_NTPase"/>
</dbReference>